<dbReference type="SUPFAM" id="SSF52096">
    <property type="entry name" value="ClpP/crotonase"/>
    <property type="match status" value="1"/>
</dbReference>
<dbReference type="AlphaFoldDB" id="A0A9E4MZP2"/>
<accession>A0A9E4MZP2</accession>
<evidence type="ECO:0000256" key="3">
    <source>
        <dbReference type="ARBA" id="ARBA00022670"/>
    </source>
</evidence>
<dbReference type="InterPro" id="IPR023562">
    <property type="entry name" value="ClpP/TepA"/>
</dbReference>
<evidence type="ECO:0000256" key="5">
    <source>
        <dbReference type="ARBA" id="ARBA00022825"/>
    </source>
</evidence>
<evidence type="ECO:0000256" key="4">
    <source>
        <dbReference type="ARBA" id="ARBA00022801"/>
    </source>
</evidence>
<comment type="similarity">
    <text evidence="1 6">Belongs to the peptidase S14 family.</text>
</comment>
<dbReference type="PANTHER" id="PTHR10381">
    <property type="entry name" value="ATP-DEPENDENT CLP PROTEASE PROTEOLYTIC SUBUNIT"/>
    <property type="match status" value="1"/>
</dbReference>
<dbReference type="GO" id="GO:0004252">
    <property type="term" value="F:serine-type endopeptidase activity"/>
    <property type="evidence" value="ECO:0007669"/>
    <property type="project" value="InterPro"/>
</dbReference>
<dbReference type="GO" id="GO:0051117">
    <property type="term" value="F:ATPase binding"/>
    <property type="evidence" value="ECO:0007669"/>
    <property type="project" value="TreeGrafter"/>
</dbReference>
<name>A0A9E4MZP2_9GAMM</name>
<dbReference type="GO" id="GO:0004176">
    <property type="term" value="F:ATP-dependent peptidase activity"/>
    <property type="evidence" value="ECO:0007669"/>
    <property type="project" value="InterPro"/>
</dbReference>
<dbReference type="PANTHER" id="PTHR10381:SF70">
    <property type="entry name" value="ATP-DEPENDENT CLP PROTEASE PROTEOLYTIC SUBUNIT"/>
    <property type="match status" value="1"/>
</dbReference>
<evidence type="ECO:0000256" key="6">
    <source>
        <dbReference type="RuleBase" id="RU003567"/>
    </source>
</evidence>
<dbReference type="PRINTS" id="PR00127">
    <property type="entry name" value="CLPPROTEASEP"/>
</dbReference>
<sequence>MNKPFEIRGAGQRGTTEILIYGDIGDSWSDESVQAADFVRDLQQIQADVLNVRINSYGGAVSDGIAIYNALRRHPAKVNVEIDGVAVSIASLIAMAGDTISMAENALMMIHAPWGAAAGNSKDMREMAAMLDKFADAMTSAYAGRLGTDTTKQWLSDGEDHWLTASEAFEHGLVDEIGAALDIAASLPPKQRFTIPEAIMPKTDPTKSDPNLAKQAEGAVLARIQARNNELMPIFNTLAGKPGIAEVKERVLADPTVTADQARAMMLDELGKGVEPINQVAPQSQAAWGDNAHQRDFKDAAVDAMLQRAGITVDNPHPAAADLRGRSVLNIAETMIGHRGSTFLGGASPSEIVQAAMSTSDFPELLSGVANKSLMLGYEREPASHRIWTRETEVADFKPNKRIALSEAPGLLEIPEHGTYKEGHLSDRAESYQLKTYGRIMKLTRQAIINDDLGGFTRIPLAFGASAARLEADKVYGLLTSNPNMSDNHPLFSVEHSNLAGTGAPLSVPTLSAARKAMRNQKGPNDGYLNIIPRYLIVPTAMESEAMVLLANEHFERVVDGDALRSGLAWVKQLELVVDPRLDADSTDAWYLAGSTSQVDTVELAHLDGWRNVFTEDQHNFKDDSYEVKARLDFACQAIDWVGLFKNPGQ</sequence>
<protein>
    <recommendedName>
        <fullName evidence="6">ATP-dependent Clp protease proteolytic subunit</fullName>
    </recommendedName>
</protein>
<dbReference type="CDD" id="cd07016">
    <property type="entry name" value="S14_ClpP_1"/>
    <property type="match status" value="1"/>
</dbReference>
<dbReference type="NCBIfam" id="NF045542">
    <property type="entry name" value="Clp_rel_HeadMat"/>
    <property type="match status" value="1"/>
</dbReference>
<dbReference type="Proteomes" id="UP000886687">
    <property type="component" value="Unassembled WGS sequence"/>
</dbReference>
<keyword evidence="4" id="KW-0378">Hydrolase</keyword>
<dbReference type="InterPro" id="IPR001907">
    <property type="entry name" value="ClpP"/>
</dbReference>
<keyword evidence="5" id="KW-0720">Serine protease</keyword>
<dbReference type="EMBL" id="JAEPDI010000001">
    <property type="protein sequence ID" value="MCG7937955.1"/>
    <property type="molecule type" value="Genomic_DNA"/>
</dbReference>
<evidence type="ECO:0000313" key="8">
    <source>
        <dbReference type="Proteomes" id="UP000886687"/>
    </source>
</evidence>
<evidence type="ECO:0000256" key="2">
    <source>
        <dbReference type="ARBA" id="ARBA00022490"/>
    </source>
</evidence>
<dbReference type="Pfam" id="PF00574">
    <property type="entry name" value="CLP_protease"/>
    <property type="match status" value="1"/>
</dbReference>
<organism evidence="7 8">
    <name type="scientific">Candidatus Thiodiazotropha lotti</name>
    <dbReference type="NCBI Taxonomy" id="2792787"/>
    <lineage>
        <taxon>Bacteria</taxon>
        <taxon>Pseudomonadati</taxon>
        <taxon>Pseudomonadota</taxon>
        <taxon>Gammaproteobacteria</taxon>
        <taxon>Chromatiales</taxon>
        <taxon>Sedimenticolaceae</taxon>
        <taxon>Candidatus Thiodiazotropha</taxon>
    </lineage>
</organism>
<dbReference type="GO" id="GO:0009368">
    <property type="term" value="C:endopeptidase Clp complex"/>
    <property type="evidence" value="ECO:0007669"/>
    <property type="project" value="TreeGrafter"/>
</dbReference>
<comment type="caution">
    <text evidence="7">The sequence shown here is derived from an EMBL/GenBank/DDBJ whole genome shotgun (WGS) entry which is preliminary data.</text>
</comment>
<dbReference type="GO" id="GO:0006515">
    <property type="term" value="P:protein quality control for misfolded or incompletely synthesized proteins"/>
    <property type="evidence" value="ECO:0007669"/>
    <property type="project" value="TreeGrafter"/>
</dbReference>
<reference evidence="7" key="1">
    <citation type="journal article" date="2021" name="Proc. Natl. Acad. Sci. U.S.A.">
        <title>Global biogeography of chemosynthetic symbionts reveals both localized and globally distributed symbiont groups. .</title>
        <authorList>
            <person name="Osvatic J.T."/>
            <person name="Wilkins L.G.E."/>
            <person name="Leibrecht L."/>
            <person name="Leray M."/>
            <person name="Zauner S."/>
            <person name="Polzin J."/>
            <person name="Camacho Y."/>
            <person name="Gros O."/>
            <person name="van Gils J.A."/>
            <person name="Eisen J.A."/>
            <person name="Petersen J.M."/>
            <person name="Yuen B."/>
        </authorList>
    </citation>
    <scope>NUCLEOTIDE SEQUENCE</scope>
    <source>
        <strain evidence="7">MAGL173</strain>
    </source>
</reference>
<dbReference type="InterPro" id="IPR029045">
    <property type="entry name" value="ClpP/crotonase-like_dom_sf"/>
</dbReference>
<evidence type="ECO:0000256" key="1">
    <source>
        <dbReference type="ARBA" id="ARBA00007039"/>
    </source>
</evidence>
<gene>
    <name evidence="7" type="ORF">JAZ04_03740</name>
</gene>
<dbReference type="Pfam" id="PF25209">
    <property type="entry name" value="Phage_capsid_4"/>
    <property type="match status" value="1"/>
</dbReference>
<keyword evidence="3 7" id="KW-0645">Protease</keyword>
<evidence type="ECO:0000313" key="7">
    <source>
        <dbReference type="EMBL" id="MCG7937955.1"/>
    </source>
</evidence>
<keyword evidence="2" id="KW-0963">Cytoplasm</keyword>
<dbReference type="Gene3D" id="3.90.226.10">
    <property type="entry name" value="2-enoyl-CoA Hydratase, Chain A, domain 1"/>
    <property type="match status" value="1"/>
</dbReference>
<proteinExistence type="inferred from homology"/>